<dbReference type="AlphaFoldDB" id="A0A2T0B7B0"/>
<protein>
    <recommendedName>
        <fullName evidence="1">IrrE N-terminal-like domain-containing protein</fullName>
    </recommendedName>
</protein>
<reference evidence="2 3" key="1">
    <citation type="submission" date="2018-03" db="EMBL/GenBank/DDBJ databases">
        <title>Genome sequence of Clostridium liquoris DSM 100320.</title>
        <authorList>
            <person name="Poehlein A."/>
            <person name="Daniel R."/>
        </authorList>
    </citation>
    <scope>NUCLEOTIDE SEQUENCE [LARGE SCALE GENOMIC DNA]</scope>
    <source>
        <strain evidence="2 3">DSM 100320</strain>
    </source>
</reference>
<evidence type="ECO:0000313" key="2">
    <source>
        <dbReference type="EMBL" id="PRR79774.1"/>
    </source>
</evidence>
<gene>
    <name evidence="2" type="ORF">CLLI_07040</name>
</gene>
<keyword evidence="3" id="KW-1185">Reference proteome</keyword>
<name>A0A2T0B7B0_9CLOT</name>
<comment type="caution">
    <text evidence="2">The sequence shown here is derived from an EMBL/GenBank/DDBJ whole genome shotgun (WGS) entry which is preliminary data.</text>
</comment>
<accession>A0A2T0B7B0</accession>
<dbReference type="OrthoDB" id="42613at2"/>
<evidence type="ECO:0000259" key="1">
    <source>
        <dbReference type="Pfam" id="PF06114"/>
    </source>
</evidence>
<dbReference type="RefSeq" id="WP_106062872.1">
    <property type="nucleotide sequence ID" value="NZ_PVXO01000016.1"/>
</dbReference>
<dbReference type="PANTHER" id="PTHR43236">
    <property type="entry name" value="ANTITOXIN HIGA1"/>
    <property type="match status" value="1"/>
</dbReference>
<dbReference type="InterPro" id="IPR052345">
    <property type="entry name" value="Rad_response_metalloprotease"/>
</dbReference>
<proteinExistence type="predicted"/>
<organism evidence="2 3">
    <name type="scientific">Clostridium liquoris</name>
    <dbReference type="NCBI Taxonomy" id="1289519"/>
    <lineage>
        <taxon>Bacteria</taxon>
        <taxon>Bacillati</taxon>
        <taxon>Bacillota</taxon>
        <taxon>Clostridia</taxon>
        <taxon>Eubacteriales</taxon>
        <taxon>Clostridiaceae</taxon>
        <taxon>Clostridium</taxon>
    </lineage>
</organism>
<dbReference type="Proteomes" id="UP000239706">
    <property type="component" value="Unassembled WGS sequence"/>
</dbReference>
<dbReference type="Gene3D" id="1.10.10.2910">
    <property type="match status" value="1"/>
</dbReference>
<sequence>MKSSIELNSNALKMRKILNEDSSSPIDIFSLINNLKSVTLIFYPMSDRISGMCIREESSKIIGINSNMSYGRQRFTAAHELYHLFFEKKFKSVICEKEIGESKSDSEKEADKFASYLLAPYDSLRNYLEENNILDNHKLTIEDVINMEQYYQLSHQAMLYRLASDGYCDWDTFENFKISVSQKAIRLGYDDKLYKASQEERKYFSIGEYVKKVEELKQKDLISNGKYEELMLDGFRADIVYNLGNEGIELND</sequence>
<feature type="domain" description="IrrE N-terminal-like" evidence="1">
    <location>
        <begin position="50"/>
        <end position="162"/>
    </location>
</feature>
<evidence type="ECO:0000313" key="3">
    <source>
        <dbReference type="Proteomes" id="UP000239706"/>
    </source>
</evidence>
<dbReference type="EMBL" id="PVXO01000016">
    <property type="protein sequence ID" value="PRR79774.1"/>
    <property type="molecule type" value="Genomic_DNA"/>
</dbReference>
<dbReference type="PANTHER" id="PTHR43236:SF1">
    <property type="entry name" value="BLL7220 PROTEIN"/>
    <property type="match status" value="1"/>
</dbReference>
<dbReference type="InterPro" id="IPR010359">
    <property type="entry name" value="IrrE_HExxH"/>
</dbReference>
<dbReference type="Pfam" id="PF06114">
    <property type="entry name" value="Peptidase_M78"/>
    <property type="match status" value="1"/>
</dbReference>